<evidence type="ECO:0000256" key="5">
    <source>
        <dbReference type="ARBA" id="ARBA00023136"/>
    </source>
</evidence>
<protein>
    <submittedName>
        <fullName evidence="8">Cytochrome b/b6 domain-containing protein</fullName>
    </submittedName>
</protein>
<feature type="transmembrane region" description="Helical" evidence="6">
    <location>
        <begin position="103"/>
        <end position="128"/>
    </location>
</feature>
<proteinExistence type="predicted"/>
<evidence type="ECO:0000313" key="9">
    <source>
        <dbReference type="Proteomes" id="UP001202831"/>
    </source>
</evidence>
<comment type="caution">
    <text evidence="8">The sequence shown here is derived from an EMBL/GenBank/DDBJ whole genome shotgun (WGS) entry which is preliminary data.</text>
</comment>
<keyword evidence="5 6" id="KW-0472">Membrane</keyword>
<evidence type="ECO:0000313" key="8">
    <source>
        <dbReference type="EMBL" id="MCL2912715.1"/>
    </source>
</evidence>
<reference evidence="8 9" key="1">
    <citation type="submission" date="2022-01" db="EMBL/GenBank/DDBJ databases">
        <title>Whole genome-based taxonomy of the Shewanellaceae.</title>
        <authorList>
            <person name="Martin-Rodriguez A.J."/>
        </authorList>
    </citation>
    <scope>NUCLEOTIDE SEQUENCE [LARGE SCALE GENOMIC DNA]</scope>
    <source>
        <strain evidence="8 9">DSM 21332</strain>
    </source>
</reference>
<name>A0ABT0N3N6_9GAMM</name>
<evidence type="ECO:0000256" key="2">
    <source>
        <dbReference type="ARBA" id="ARBA00022475"/>
    </source>
</evidence>
<dbReference type="Proteomes" id="UP001202831">
    <property type="component" value="Unassembled WGS sequence"/>
</dbReference>
<keyword evidence="4 6" id="KW-1133">Transmembrane helix</keyword>
<gene>
    <name evidence="8" type="ORF">L2725_02780</name>
</gene>
<dbReference type="RefSeq" id="WP_249247535.1">
    <property type="nucleotide sequence ID" value="NZ_JAKIKT010000001.1"/>
</dbReference>
<keyword evidence="3 6" id="KW-0812">Transmembrane</keyword>
<dbReference type="Gene3D" id="1.20.950.20">
    <property type="entry name" value="Transmembrane di-heme cytochromes, Chain C"/>
    <property type="match status" value="1"/>
</dbReference>
<evidence type="ECO:0000256" key="4">
    <source>
        <dbReference type="ARBA" id="ARBA00022989"/>
    </source>
</evidence>
<dbReference type="InterPro" id="IPR011577">
    <property type="entry name" value="Cyt_b561_bac/Ni-Hgenase"/>
</dbReference>
<dbReference type="InterPro" id="IPR016174">
    <property type="entry name" value="Di-haem_cyt_TM"/>
</dbReference>
<evidence type="ECO:0000256" key="6">
    <source>
        <dbReference type="SAM" id="Phobius"/>
    </source>
</evidence>
<feature type="transmembrane region" description="Helical" evidence="6">
    <location>
        <begin position="148"/>
        <end position="168"/>
    </location>
</feature>
<dbReference type="Pfam" id="PF01292">
    <property type="entry name" value="Ni_hydr_CYTB"/>
    <property type="match status" value="1"/>
</dbReference>
<dbReference type="SUPFAM" id="SSF81342">
    <property type="entry name" value="Transmembrane di-heme cytochromes"/>
    <property type="match status" value="1"/>
</dbReference>
<dbReference type="EMBL" id="JAKIKT010000001">
    <property type="protein sequence ID" value="MCL2912715.1"/>
    <property type="molecule type" value="Genomic_DNA"/>
</dbReference>
<feature type="transmembrane region" description="Helical" evidence="6">
    <location>
        <begin position="48"/>
        <end position="66"/>
    </location>
</feature>
<sequence>MKWWQRLSDRLHLLVMLPTVFLLVTSPWIFMARQLPANASFWNLSHVYLGLLTCVLACLFLFTNLLGGTWRQYFPWVAGDIQPLLKDITGLFKLKLPVAGGRGLFSVIEGLTMLGLVTTGITGLMWYLTQGSADALSWRAWHIDSAMVFVGLLCVHVVCALSHLLDFLRQ</sequence>
<feature type="domain" description="Cytochrome b561 bacterial/Ni-hydrogenase" evidence="7">
    <location>
        <begin position="4"/>
        <end position="163"/>
    </location>
</feature>
<comment type="subcellular location">
    <subcellularLocation>
        <location evidence="1">Cell membrane</location>
        <topology evidence="1">Multi-pass membrane protein</topology>
    </subcellularLocation>
</comment>
<keyword evidence="2" id="KW-1003">Cell membrane</keyword>
<organism evidence="8 9">
    <name type="scientific">Shewanella corallii</name>
    <dbReference type="NCBI Taxonomy" id="560080"/>
    <lineage>
        <taxon>Bacteria</taxon>
        <taxon>Pseudomonadati</taxon>
        <taxon>Pseudomonadota</taxon>
        <taxon>Gammaproteobacteria</taxon>
        <taxon>Alteromonadales</taxon>
        <taxon>Shewanellaceae</taxon>
        <taxon>Shewanella</taxon>
    </lineage>
</organism>
<evidence type="ECO:0000256" key="3">
    <source>
        <dbReference type="ARBA" id="ARBA00022692"/>
    </source>
</evidence>
<evidence type="ECO:0000259" key="7">
    <source>
        <dbReference type="Pfam" id="PF01292"/>
    </source>
</evidence>
<accession>A0ABT0N3N6</accession>
<evidence type="ECO:0000256" key="1">
    <source>
        <dbReference type="ARBA" id="ARBA00004651"/>
    </source>
</evidence>
<keyword evidence="9" id="KW-1185">Reference proteome</keyword>